<evidence type="ECO:0000313" key="3">
    <source>
        <dbReference type="Proteomes" id="UP000700596"/>
    </source>
</evidence>
<feature type="compositionally biased region" description="Basic residues" evidence="1">
    <location>
        <begin position="181"/>
        <end position="198"/>
    </location>
</feature>
<organism evidence="2 3">
    <name type="scientific">Dendryphion nanum</name>
    <dbReference type="NCBI Taxonomy" id="256645"/>
    <lineage>
        <taxon>Eukaryota</taxon>
        <taxon>Fungi</taxon>
        <taxon>Dikarya</taxon>
        <taxon>Ascomycota</taxon>
        <taxon>Pezizomycotina</taxon>
        <taxon>Dothideomycetes</taxon>
        <taxon>Pleosporomycetidae</taxon>
        <taxon>Pleosporales</taxon>
        <taxon>Torulaceae</taxon>
        <taxon>Dendryphion</taxon>
    </lineage>
</organism>
<dbReference type="Proteomes" id="UP000700596">
    <property type="component" value="Unassembled WGS sequence"/>
</dbReference>
<dbReference type="AlphaFoldDB" id="A0A9P9E3S8"/>
<feature type="region of interest" description="Disordered" evidence="1">
    <location>
        <begin position="1"/>
        <end position="38"/>
    </location>
</feature>
<reference evidence="2" key="1">
    <citation type="journal article" date="2021" name="Nat. Commun.">
        <title>Genetic determinants of endophytism in the Arabidopsis root mycobiome.</title>
        <authorList>
            <person name="Mesny F."/>
            <person name="Miyauchi S."/>
            <person name="Thiergart T."/>
            <person name="Pickel B."/>
            <person name="Atanasova L."/>
            <person name="Karlsson M."/>
            <person name="Huettel B."/>
            <person name="Barry K.W."/>
            <person name="Haridas S."/>
            <person name="Chen C."/>
            <person name="Bauer D."/>
            <person name="Andreopoulos W."/>
            <person name="Pangilinan J."/>
            <person name="LaButti K."/>
            <person name="Riley R."/>
            <person name="Lipzen A."/>
            <person name="Clum A."/>
            <person name="Drula E."/>
            <person name="Henrissat B."/>
            <person name="Kohler A."/>
            <person name="Grigoriev I.V."/>
            <person name="Martin F.M."/>
            <person name="Hacquard S."/>
        </authorList>
    </citation>
    <scope>NUCLEOTIDE SEQUENCE</scope>
    <source>
        <strain evidence="2">MPI-CAGE-CH-0243</strain>
    </source>
</reference>
<gene>
    <name evidence="2" type="ORF">B0J11DRAFT_246681</name>
</gene>
<comment type="caution">
    <text evidence="2">The sequence shown here is derived from an EMBL/GenBank/DDBJ whole genome shotgun (WGS) entry which is preliminary data.</text>
</comment>
<protein>
    <submittedName>
        <fullName evidence="2">Uncharacterized protein</fullName>
    </submittedName>
</protein>
<accession>A0A9P9E3S8</accession>
<evidence type="ECO:0000256" key="1">
    <source>
        <dbReference type="SAM" id="MobiDB-lite"/>
    </source>
</evidence>
<dbReference type="EMBL" id="JAGMWT010000004">
    <property type="protein sequence ID" value="KAH7130206.1"/>
    <property type="molecule type" value="Genomic_DNA"/>
</dbReference>
<evidence type="ECO:0000313" key="2">
    <source>
        <dbReference type="EMBL" id="KAH7130206.1"/>
    </source>
</evidence>
<name>A0A9P9E3S8_9PLEO</name>
<proteinExistence type="predicted"/>
<keyword evidence="3" id="KW-1185">Reference proteome</keyword>
<dbReference type="OrthoDB" id="3778648at2759"/>
<sequence length="212" mass="23756">MPHQTTKVPTARLSEENLRKHNASCPKQTNEISGEGLSWKEEEAMMQNSDWSLGPTMADEQERFLSGKAKKVMALRRAASRDALGLYTAGGVLASWDTQSNRMSSNGWRRCESHGKARGAIMESGSRNGDLETVDLRELVYDMARVTQLSDEESDRWEGSVGSLQASSDTLSVSRFQEIRKAKKKGNRRMGLRKHRMERARIPTSAPRVTVD</sequence>
<feature type="region of interest" description="Disordered" evidence="1">
    <location>
        <begin position="181"/>
        <end position="212"/>
    </location>
</feature>